<keyword evidence="1" id="KW-1133">Transmembrane helix</keyword>
<keyword evidence="3" id="KW-1185">Reference proteome</keyword>
<dbReference type="RefSeq" id="WP_075362057.1">
    <property type="nucleotide sequence ID" value="NZ_MPDM01000009.1"/>
</dbReference>
<proteinExistence type="predicted"/>
<reference evidence="3" key="1">
    <citation type="submission" date="2016-11" db="EMBL/GenBank/DDBJ databases">
        <title>Actinomyces gypaetusis sp. nov. isolated from Gypaetus barbatus in Qinghai Tibet Plateau China.</title>
        <authorList>
            <person name="Meng X."/>
        </authorList>
    </citation>
    <scope>NUCLEOTIDE SEQUENCE [LARGE SCALE GENOMIC DNA]</scope>
    <source>
        <strain evidence="3">DSM 15383</strain>
    </source>
</reference>
<name>A0A1Q5PJX7_9ACTO</name>
<comment type="caution">
    <text evidence="2">The sequence shown here is derived from an EMBL/GenBank/DDBJ whole genome shotgun (WGS) entry which is preliminary data.</text>
</comment>
<feature type="transmembrane region" description="Helical" evidence="1">
    <location>
        <begin position="12"/>
        <end position="32"/>
    </location>
</feature>
<dbReference type="EMBL" id="MPDM01000009">
    <property type="protein sequence ID" value="OKL46247.1"/>
    <property type="molecule type" value="Genomic_DNA"/>
</dbReference>
<dbReference type="AlphaFoldDB" id="A0A1Q5PJX7"/>
<organism evidence="2 3">
    <name type="scientific">Boudabousia marimammalium</name>
    <dbReference type="NCBI Taxonomy" id="156892"/>
    <lineage>
        <taxon>Bacteria</taxon>
        <taxon>Bacillati</taxon>
        <taxon>Actinomycetota</taxon>
        <taxon>Actinomycetes</taxon>
        <taxon>Actinomycetales</taxon>
        <taxon>Actinomycetaceae</taxon>
        <taxon>Boudabousia</taxon>
    </lineage>
</organism>
<evidence type="ECO:0000313" key="2">
    <source>
        <dbReference type="EMBL" id="OKL46247.1"/>
    </source>
</evidence>
<sequence>MGHDHLQLVRRSVFQFVILVTFAIALTMTISACSQSEGADSVEASYKPAISYRGTLYLYDDDISDLPIGAVYIGKVDISIKQGLPGTENSEKIVANYYKVGTKVFKLEDAIYSLLEDGVIKYMPESKK</sequence>
<accession>A0A1Q5PJX7</accession>
<gene>
    <name evidence="2" type="ORF">BM477_07400</name>
</gene>
<evidence type="ECO:0000313" key="3">
    <source>
        <dbReference type="Proteomes" id="UP000186465"/>
    </source>
</evidence>
<keyword evidence="1" id="KW-0812">Transmembrane</keyword>
<evidence type="ECO:0000256" key="1">
    <source>
        <dbReference type="SAM" id="Phobius"/>
    </source>
</evidence>
<dbReference type="Proteomes" id="UP000186465">
    <property type="component" value="Unassembled WGS sequence"/>
</dbReference>
<keyword evidence="1" id="KW-0472">Membrane</keyword>
<protein>
    <submittedName>
        <fullName evidence="2">Uncharacterized protein</fullName>
    </submittedName>
</protein>